<accession>A0A0L9VRN3</accession>
<sequence length="276" mass="32027">MFHVGSAHSNDNDSDFESEPIEVKYNLLLDAFQEIHAEAMRLQSKVGVPKGKYKWILKGQPPASNHKGPKFVWVATSKPLNHFVGNWKKRKLISHKYLKLSFFRNEGFVFQSWLSKQGLKMFNEMTNPWYLELVRVFYSNLKISDGTLCSRVKGVDIKLTNEVWTDIAGFRLEGQKCHLGMEGFHKFTIYQDSLRNIDEVRDYSHYKTGGMKKDDKLFVFVISWILMSRGSNHAQATTEDLYLLKAIKENIQVDWPAAISENTLKHEIDYNEVLID</sequence>
<dbReference type="EMBL" id="CM003381">
    <property type="protein sequence ID" value="KOM57741.1"/>
    <property type="molecule type" value="Genomic_DNA"/>
</dbReference>
<dbReference type="AlphaFoldDB" id="A0A0L9VRN3"/>
<protein>
    <submittedName>
        <fullName evidence="1">Uncharacterized protein</fullName>
    </submittedName>
</protein>
<evidence type="ECO:0000313" key="2">
    <source>
        <dbReference type="Proteomes" id="UP000053144"/>
    </source>
</evidence>
<dbReference type="Proteomes" id="UP000053144">
    <property type="component" value="Chromosome 11"/>
</dbReference>
<name>A0A0L9VRN3_PHAAN</name>
<gene>
    <name evidence="1" type="ORF">LR48_Vigan11g077400</name>
</gene>
<dbReference type="Gramene" id="KOM57741">
    <property type="protein sequence ID" value="KOM57741"/>
    <property type="gene ID" value="LR48_Vigan11g077400"/>
</dbReference>
<proteinExistence type="predicted"/>
<reference evidence="2" key="1">
    <citation type="journal article" date="2015" name="Proc. Natl. Acad. Sci. U.S.A.">
        <title>Genome sequencing of adzuki bean (Vigna angularis) provides insight into high starch and low fat accumulation and domestication.</title>
        <authorList>
            <person name="Yang K."/>
            <person name="Tian Z."/>
            <person name="Chen C."/>
            <person name="Luo L."/>
            <person name="Zhao B."/>
            <person name="Wang Z."/>
            <person name="Yu L."/>
            <person name="Li Y."/>
            <person name="Sun Y."/>
            <person name="Li W."/>
            <person name="Chen Y."/>
            <person name="Li Y."/>
            <person name="Zhang Y."/>
            <person name="Ai D."/>
            <person name="Zhao J."/>
            <person name="Shang C."/>
            <person name="Ma Y."/>
            <person name="Wu B."/>
            <person name="Wang M."/>
            <person name="Gao L."/>
            <person name="Sun D."/>
            <person name="Zhang P."/>
            <person name="Guo F."/>
            <person name="Wang W."/>
            <person name="Li Y."/>
            <person name="Wang J."/>
            <person name="Varshney R.K."/>
            <person name="Wang J."/>
            <person name="Ling H.Q."/>
            <person name="Wan P."/>
        </authorList>
    </citation>
    <scope>NUCLEOTIDE SEQUENCE</scope>
    <source>
        <strain evidence="2">cv. Jingnong 6</strain>
    </source>
</reference>
<evidence type="ECO:0000313" key="1">
    <source>
        <dbReference type="EMBL" id="KOM57741.1"/>
    </source>
</evidence>
<organism evidence="1 2">
    <name type="scientific">Phaseolus angularis</name>
    <name type="common">Azuki bean</name>
    <name type="synonym">Vigna angularis</name>
    <dbReference type="NCBI Taxonomy" id="3914"/>
    <lineage>
        <taxon>Eukaryota</taxon>
        <taxon>Viridiplantae</taxon>
        <taxon>Streptophyta</taxon>
        <taxon>Embryophyta</taxon>
        <taxon>Tracheophyta</taxon>
        <taxon>Spermatophyta</taxon>
        <taxon>Magnoliopsida</taxon>
        <taxon>eudicotyledons</taxon>
        <taxon>Gunneridae</taxon>
        <taxon>Pentapetalae</taxon>
        <taxon>rosids</taxon>
        <taxon>fabids</taxon>
        <taxon>Fabales</taxon>
        <taxon>Fabaceae</taxon>
        <taxon>Papilionoideae</taxon>
        <taxon>50 kb inversion clade</taxon>
        <taxon>NPAAA clade</taxon>
        <taxon>indigoferoid/millettioid clade</taxon>
        <taxon>Phaseoleae</taxon>
        <taxon>Vigna</taxon>
    </lineage>
</organism>